<dbReference type="PATRIC" id="fig|1227363.6.peg.1506"/>
<evidence type="ECO:0000313" key="2">
    <source>
        <dbReference type="Proteomes" id="UP000011912"/>
    </source>
</evidence>
<comment type="caution">
    <text evidence="1">The sequence shown here is derived from an EMBL/GenBank/DDBJ whole genome shotgun (WGS) entry which is preliminary data.</text>
</comment>
<name>M5J5P5_9LACO</name>
<protein>
    <submittedName>
        <fullName evidence="1">PglZ domain-containing protein</fullName>
    </submittedName>
</protein>
<dbReference type="EMBL" id="ANAG01000022">
    <property type="protein sequence ID" value="EKW98410.1"/>
    <property type="molecule type" value="Genomic_DNA"/>
</dbReference>
<gene>
    <name evidence="1" type="ORF">D271_07669</name>
</gene>
<dbReference type="SUPFAM" id="SSF53649">
    <property type="entry name" value="Alkaline phosphatase-like"/>
    <property type="match status" value="1"/>
</dbReference>
<organism evidence="1 2">
    <name type="scientific">Ligilactobacillus saerimneri 30a</name>
    <dbReference type="NCBI Taxonomy" id="1227363"/>
    <lineage>
        <taxon>Bacteria</taxon>
        <taxon>Bacillati</taxon>
        <taxon>Bacillota</taxon>
        <taxon>Bacilli</taxon>
        <taxon>Lactobacillales</taxon>
        <taxon>Lactobacillaceae</taxon>
        <taxon>Ligilactobacillus</taxon>
    </lineage>
</organism>
<dbReference type="InterPro" id="IPR014060">
    <property type="entry name" value="PglZ"/>
</dbReference>
<accession>M5J5P5</accession>
<dbReference type="Proteomes" id="UP000011912">
    <property type="component" value="Unassembled WGS sequence"/>
</dbReference>
<proteinExistence type="predicted"/>
<dbReference type="STRING" id="1227363.D271_07669"/>
<sequence length="835" mass="96499">MADTRWKKIITELNRYFDEGTKYVFWYDPAGQFIESIADDSFTSELVAPVIQMGPNEQFKTKNKLLANPSQQYLIYAPIERPALANNFLADMERYGRTFSADALDIIFQQLQEVLSWGNDKREFVRRYQKFFGAKKRRTDYVKRYDARLNEHPEYGILATLTRIDSFDETELLLQVLTAGQDMETNKYLLEFQKYGVESAFWQLYTQYFGLQHEPTLTSLLHGAIVTAIYSRLEQSVPPALAGFKFEKNTNAQVFFEKMLGLRKYRKLGYQSLATVWAKQDLQTLLQAEPLGKLFKVAMIPQVNELILGRLRANFQEDGVVDVQETITAAQIGMGMAVRSGYNSYYGFLHFAALLLSHERRYYDDWREMLATYVEVENLVDRWYRYLVDEYNSLGNDNRDEYTAIKRMVDHKYNDELLAGSVREWNKHFQLDTVDRSLRQESFYQRFVAGANERIVVIISDALRYEAAVTLQKRLDRNDRITTKMDYMLTGLPSVTYMGMPALLPHHELTWDGKNVLVDGQLATDATRRRKILQAWNENNDVLELDDIQKATSKEIKQMIANKKVIYVYHNQIDATGDNVKTEDGTFKATREAIEEITQVVQTLRTNSVAHIIVTADHGYIYREAEIEEQDKIDISTQSYTGKIAPRYLMTTNELPDTPGVAYTKLGISLQNNDPTNVYYPKTANVFKAHGGKNYVHGGSSLQEMVVPVLDLRMNSNRSQAKPAELRLATTLRSISSLEMSIVFNQVEATSDTVTKQEYRVFFEDADGRMISNEATIIADRDSKHINEPYRVPVTIQDRKYDRSQDYYLVVRSTAGNEMRYRYKMDILSNDGIEF</sequence>
<dbReference type="RefSeq" id="WP_009555626.1">
    <property type="nucleotide sequence ID" value="NZ_ANAG01000022.1"/>
</dbReference>
<dbReference type="Pfam" id="PF08665">
    <property type="entry name" value="PglZ"/>
    <property type="match status" value="1"/>
</dbReference>
<evidence type="ECO:0000313" key="1">
    <source>
        <dbReference type="EMBL" id="EKW98410.1"/>
    </source>
</evidence>
<dbReference type="NCBIfam" id="TIGR02687">
    <property type="entry name" value="BREX-1 system phosphatase PglZ type A"/>
    <property type="match status" value="1"/>
</dbReference>
<dbReference type="AlphaFoldDB" id="M5J5P5"/>
<dbReference type="InterPro" id="IPR017850">
    <property type="entry name" value="Alkaline_phosphatase_core_sf"/>
</dbReference>
<reference evidence="1 2" key="1">
    <citation type="journal article" date="2013" name="Genome Announc.">
        <title>Genome Sequence of Lactobacillus saerimneri 30a (Formerly Lactobacillus sp. Strain 30a), a Reference Lactic Acid Bacterium Strain Producing Biogenic Amines.</title>
        <authorList>
            <person name="Romano A."/>
            <person name="Trip H."/>
            <person name="Campbell-Sills H."/>
            <person name="Bouchez O."/>
            <person name="Sherman D."/>
            <person name="Lolkema J.S."/>
            <person name="Lucas P.M."/>
        </authorList>
    </citation>
    <scope>NUCLEOTIDE SEQUENCE [LARGE SCALE GENOMIC DNA]</scope>
    <source>
        <strain evidence="1 2">30a</strain>
    </source>
</reference>
<keyword evidence="2" id="KW-1185">Reference proteome</keyword>